<feature type="transmembrane region" description="Helical" evidence="1">
    <location>
        <begin position="873"/>
        <end position="896"/>
    </location>
</feature>
<dbReference type="EMBL" id="CAUYUJ010014537">
    <property type="protein sequence ID" value="CAK0842869.1"/>
    <property type="molecule type" value="Genomic_DNA"/>
</dbReference>
<feature type="transmembrane region" description="Helical" evidence="1">
    <location>
        <begin position="803"/>
        <end position="823"/>
    </location>
</feature>
<feature type="transmembrane region" description="Helical" evidence="1">
    <location>
        <begin position="660"/>
        <end position="683"/>
    </location>
</feature>
<protein>
    <submittedName>
        <fullName evidence="2">Uncharacterized protein</fullName>
    </submittedName>
</protein>
<comment type="caution">
    <text evidence="2">The sequence shown here is derived from an EMBL/GenBank/DDBJ whole genome shotgun (WGS) entry which is preliminary data.</text>
</comment>
<feature type="transmembrane region" description="Helical" evidence="1">
    <location>
        <begin position="563"/>
        <end position="584"/>
    </location>
</feature>
<proteinExistence type="predicted"/>
<evidence type="ECO:0000256" key="1">
    <source>
        <dbReference type="SAM" id="Phobius"/>
    </source>
</evidence>
<accession>A0ABN9TB81</accession>
<feature type="transmembrane region" description="Helical" evidence="1">
    <location>
        <begin position="605"/>
        <end position="626"/>
    </location>
</feature>
<feature type="transmembrane region" description="Helical" evidence="1">
    <location>
        <begin position="731"/>
        <end position="751"/>
    </location>
</feature>
<keyword evidence="1" id="KW-0472">Membrane</keyword>
<keyword evidence="1" id="KW-0812">Transmembrane</keyword>
<evidence type="ECO:0000313" key="2">
    <source>
        <dbReference type="EMBL" id="CAK0842869.1"/>
    </source>
</evidence>
<gene>
    <name evidence="2" type="ORF">PCOR1329_LOCUS37432</name>
</gene>
<keyword evidence="1" id="KW-1133">Transmembrane helix</keyword>
<keyword evidence="3" id="KW-1185">Reference proteome</keyword>
<sequence length="1038" mass="107882">MRGSRAGEWLALTMQPRPTSSLVLRFVGLIVAAPAIHNVGAAVYTSDSEVDMAGFLRGLDVCLLEPGFPGSPVNVSLGMLGELQVARLCCSGTEVANLSASFATPGRGPGWQGDVDLSFALGGLTTHCHGDWAMVSGIRSGKRGAVAFDISKDNKSTVPLQLNFSVDGKNFATKAREYPFPLSISGEARCTDDPLITGIDFTGDDAWVLTKLGSVFLTSAFQSWLIKPLIRKFCANDVPRVVNDALGQLRDKAAPLLQEVAEDLPAPVAPDGSGRRVDLRQGAVGWFGGLLQQGFATGQAAELLDKIAQGIPSEVRELPGGGVQLASMATEHPAELALDVFLQGASLAGLRTLSAAGVEALGPELLSLSMRQAALNVSAEIGFTATAGLASAGAADVSARRLLGVRGEWLFEGRRPLEELRDRFQLHLSLENLSAGARVGLLLDDARVQELTRGQSWYDTKCMRGMVQNASVTGVDVLVTVPRFVWNSKSRSVGALETDLDAAINSVLGYLNVPQMRPTVSRMVQSVAAGKVRDVVNAQLQGILADSDDSECDPKYGFQQMQLFYVLAFAGGVSVLAACAAWLLGKAFVPAGGAGQGTRASCQGAVILLAMASACLQQCGLLALPLRAAMRFRSGDPRDDIFGNVFLMGLADPIGRVDGFLAVALVAVGVSATRALCVALAAATGFSPKASRLALRLAGFGGWGFALTAILATTQVVAFHISILTFGDSSLVLGAMLGGCVYLQLLGLYLCDAASVAVLRQCGADRPLAEDGPAAVVRGEGGLAGQPGSQTAGALAASVAPPLGLMASGLAGVLAVLPFLPWIPLWAQEWGGLVGEVATYQSQEAHRVVSLADVLANQGFLVNPGPLQVGARVMQLFVLLHTLVAPAAHASLAVAVGMQLRGRASAEASSELLSVHLVGGLELMRMWSAADVFAIAVMVSVADLGNELAMMRQQMCSAVEPVLPVTGMTCFEVDCVARPGLAALLVWGLASRLLAELSAHRPLRRLRLRGGGVGAAAGGPAACDAAASAEVELGRSFG</sequence>
<organism evidence="2 3">
    <name type="scientific">Prorocentrum cordatum</name>
    <dbReference type="NCBI Taxonomy" id="2364126"/>
    <lineage>
        <taxon>Eukaryota</taxon>
        <taxon>Sar</taxon>
        <taxon>Alveolata</taxon>
        <taxon>Dinophyceae</taxon>
        <taxon>Prorocentrales</taxon>
        <taxon>Prorocentraceae</taxon>
        <taxon>Prorocentrum</taxon>
    </lineage>
</organism>
<evidence type="ECO:0000313" key="3">
    <source>
        <dbReference type="Proteomes" id="UP001189429"/>
    </source>
</evidence>
<name>A0ABN9TB81_9DINO</name>
<dbReference type="Proteomes" id="UP001189429">
    <property type="component" value="Unassembled WGS sequence"/>
</dbReference>
<reference evidence="2" key="1">
    <citation type="submission" date="2023-10" db="EMBL/GenBank/DDBJ databases">
        <authorList>
            <person name="Chen Y."/>
            <person name="Shah S."/>
            <person name="Dougan E. K."/>
            <person name="Thang M."/>
            <person name="Chan C."/>
        </authorList>
    </citation>
    <scope>NUCLEOTIDE SEQUENCE [LARGE SCALE GENOMIC DNA]</scope>
</reference>
<feature type="transmembrane region" description="Helical" evidence="1">
    <location>
        <begin position="695"/>
        <end position="719"/>
    </location>
</feature>